<dbReference type="PANTHER" id="PTHR12652">
    <property type="entry name" value="PEROXISOMAL BIOGENESIS FACTOR 11"/>
    <property type="match status" value="1"/>
</dbReference>
<dbReference type="PANTHER" id="PTHR12652:SF50">
    <property type="entry name" value="PEROXIN 11"/>
    <property type="match status" value="1"/>
</dbReference>
<dbReference type="GO" id="GO:0016559">
    <property type="term" value="P:peroxisome fission"/>
    <property type="evidence" value="ECO:0007669"/>
    <property type="project" value="InterPro"/>
</dbReference>
<keyword evidence="1" id="KW-0962">Peroxisome biogenesis</keyword>
<keyword evidence="2" id="KW-0472">Membrane</keyword>
<dbReference type="Proteomes" id="UP000790833">
    <property type="component" value="Unassembled WGS sequence"/>
</dbReference>
<dbReference type="RefSeq" id="XP_043047361.1">
    <property type="nucleotide sequence ID" value="XM_043193524.1"/>
</dbReference>
<dbReference type="OrthoDB" id="411017at2759"/>
<dbReference type="GO" id="GO:0005778">
    <property type="term" value="C:peroxisomal membrane"/>
    <property type="evidence" value="ECO:0007669"/>
    <property type="project" value="UniProtKB-SubCell"/>
</dbReference>
<dbReference type="AlphaFoldDB" id="A0A9P7V6H6"/>
<comment type="subcellular location">
    <subcellularLocation>
        <location evidence="4">Peroxisome membrane</location>
    </subcellularLocation>
</comment>
<dbReference type="InterPro" id="IPR008733">
    <property type="entry name" value="PEX11"/>
</dbReference>
<keyword evidence="3" id="KW-0576">Peroxisome</keyword>
<keyword evidence="6" id="KW-1185">Reference proteome</keyword>
<dbReference type="Pfam" id="PF05648">
    <property type="entry name" value="PEX11"/>
    <property type="match status" value="1"/>
</dbReference>
<organism evidence="5 6">
    <name type="scientific">Scheffersomyces spartinae</name>
    <dbReference type="NCBI Taxonomy" id="45513"/>
    <lineage>
        <taxon>Eukaryota</taxon>
        <taxon>Fungi</taxon>
        <taxon>Dikarya</taxon>
        <taxon>Ascomycota</taxon>
        <taxon>Saccharomycotina</taxon>
        <taxon>Pichiomycetes</taxon>
        <taxon>Debaryomycetaceae</taxon>
        <taxon>Scheffersomyces</taxon>
    </lineage>
</organism>
<evidence type="ECO:0000313" key="5">
    <source>
        <dbReference type="EMBL" id="KAG7191809.1"/>
    </source>
</evidence>
<evidence type="ECO:0000256" key="3">
    <source>
        <dbReference type="ARBA" id="ARBA00023140"/>
    </source>
</evidence>
<evidence type="ECO:0000256" key="4">
    <source>
        <dbReference type="ARBA" id="ARBA00046271"/>
    </source>
</evidence>
<sequence>MEWTDVLQHRDNHIATQTTFGTSPTRRLFNDIPNMPTTATTTPLKGRLYDAMVSGEKCETITINPASHELDHQNEEASKQVTSWDIWWSMILTVLGKDKMARMAQYLLRLIVYYANKSETYLSDESINLQLILNRYNDREKQLNIFRNLFKHPQNFARIATILGCHVLQQRVKAVVPALSLFRQMLRTGKSPFRIRNLVVALKNAIAPDGSSINWQKLLVKKNISDLTGLYYNICDEYLLLYKLKLVHNREMHTWASRHEMIAWFVETCFALNTTWKNLQELSEEEMDLKIQSQVKQRARVLSRLILGSGSAVINHNTTTTNNNNNNSGNVAATTTQIEGLIPGSGSNSMSSSIMSSYLTHEDSKEELKQMKDLQFKKYSNYMDLYKLISDFAFCFYLVFKVPLPFGSLQIILGVMSSSFSLHKIYREQRKKLVDRKRAELSKQ</sequence>
<evidence type="ECO:0000313" key="6">
    <source>
        <dbReference type="Proteomes" id="UP000790833"/>
    </source>
</evidence>
<name>A0A9P7V6H6_9ASCO</name>
<comment type="caution">
    <text evidence="5">The sequence shown here is derived from an EMBL/GenBank/DDBJ whole genome shotgun (WGS) entry which is preliminary data.</text>
</comment>
<dbReference type="GeneID" id="66116148"/>
<accession>A0A9P7V6H6</accession>
<reference evidence="5" key="1">
    <citation type="submission" date="2021-03" db="EMBL/GenBank/DDBJ databases">
        <authorList>
            <person name="Palmer J.M."/>
        </authorList>
    </citation>
    <scope>NUCLEOTIDE SEQUENCE</scope>
    <source>
        <strain evidence="5">ARV_011</strain>
    </source>
</reference>
<protein>
    <submittedName>
        <fullName evidence="5">Uncharacterized protein</fullName>
    </submittedName>
</protein>
<dbReference type="EMBL" id="JAHMUF010000023">
    <property type="protein sequence ID" value="KAG7191809.1"/>
    <property type="molecule type" value="Genomic_DNA"/>
</dbReference>
<gene>
    <name evidence="5" type="ORF">KQ657_002774</name>
</gene>
<proteinExistence type="predicted"/>
<evidence type="ECO:0000256" key="1">
    <source>
        <dbReference type="ARBA" id="ARBA00022593"/>
    </source>
</evidence>
<evidence type="ECO:0000256" key="2">
    <source>
        <dbReference type="ARBA" id="ARBA00023136"/>
    </source>
</evidence>